<dbReference type="InterPro" id="IPR036259">
    <property type="entry name" value="MFS_trans_sf"/>
</dbReference>
<name>A0A8J7KPU5_9ACTN</name>
<feature type="transmembrane region" description="Helical" evidence="5">
    <location>
        <begin position="145"/>
        <end position="168"/>
    </location>
</feature>
<feature type="transmembrane region" description="Helical" evidence="5">
    <location>
        <begin position="232"/>
        <end position="254"/>
    </location>
</feature>
<dbReference type="Proteomes" id="UP000622552">
    <property type="component" value="Unassembled WGS sequence"/>
</dbReference>
<dbReference type="Pfam" id="PF07690">
    <property type="entry name" value="MFS_1"/>
    <property type="match status" value="1"/>
</dbReference>
<dbReference type="AlphaFoldDB" id="A0A8J7KPU5"/>
<dbReference type="PROSITE" id="PS50850">
    <property type="entry name" value="MFS"/>
    <property type="match status" value="1"/>
</dbReference>
<evidence type="ECO:0000256" key="3">
    <source>
        <dbReference type="ARBA" id="ARBA00022989"/>
    </source>
</evidence>
<feature type="domain" description="Major facilitator superfamily (MFS) profile" evidence="6">
    <location>
        <begin position="20"/>
        <end position="467"/>
    </location>
</feature>
<keyword evidence="2 5" id="KW-0812">Transmembrane</keyword>
<dbReference type="CDD" id="cd17321">
    <property type="entry name" value="MFS_MMR_MDR_like"/>
    <property type="match status" value="1"/>
</dbReference>
<evidence type="ECO:0000256" key="1">
    <source>
        <dbReference type="ARBA" id="ARBA00004651"/>
    </source>
</evidence>
<dbReference type="PANTHER" id="PTHR42718:SF48">
    <property type="entry name" value="CONSERVED TWO-DOMAIN MEMBRANE PROTEIN-RELATED"/>
    <property type="match status" value="1"/>
</dbReference>
<dbReference type="EMBL" id="JADOUF010000001">
    <property type="protein sequence ID" value="MBG6136707.1"/>
    <property type="molecule type" value="Genomic_DNA"/>
</dbReference>
<feature type="transmembrane region" description="Helical" evidence="5">
    <location>
        <begin position="274"/>
        <end position="298"/>
    </location>
</feature>
<feature type="transmembrane region" description="Helical" evidence="5">
    <location>
        <begin position="119"/>
        <end position="138"/>
    </location>
</feature>
<dbReference type="InterPro" id="IPR011701">
    <property type="entry name" value="MFS"/>
</dbReference>
<feature type="transmembrane region" description="Helical" evidence="5">
    <location>
        <begin position="57"/>
        <end position="76"/>
    </location>
</feature>
<feature type="transmembrane region" description="Helical" evidence="5">
    <location>
        <begin position="341"/>
        <end position="358"/>
    </location>
</feature>
<evidence type="ECO:0000256" key="5">
    <source>
        <dbReference type="SAM" id="Phobius"/>
    </source>
</evidence>
<feature type="transmembrane region" description="Helical" evidence="5">
    <location>
        <begin position="206"/>
        <end position="226"/>
    </location>
</feature>
<feature type="transmembrane region" description="Helical" evidence="5">
    <location>
        <begin position="20"/>
        <end position="45"/>
    </location>
</feature>
<feature type="transmembrane region" description="Helical" evidence="5">
    <location>
        <begin position="378"/>
        <end position="400"/>
    </location>
</feature>
<feature type="transmembrane region" description="Helical" evidence="5">
    <location>
        <begin position="174"/>
        <end position="194"/>
    </location>
</feature>
<dbReference type="Gene3D" id="1.20.1720.10">
    <property type="entry name" value="Multidrug resistance protein D"/>
    <property type="match status" value="1"/>
</dbReference>
<accession>A0A8J7KPU5</accession>
<feature type="transmembrane region" description="Helical" evidence="5">
    <location>
        <begin position="88"/>
        <end position="113"/>
    </location>
</feature>
<dbReference type="PANTHER" id="PTHR42718">
    <property type="entry name" value="MAJOR FACILITATOR SUPERFAMILY MULTIDRUG TRANSPORTER MFSC"/>
    <property type="match status" value="1"/>
</dbReference>
<dbReference type="GO" id="GO:0005886">
    <property type="term" value="C:plasma membrane"/>
    <property type="evidence" value="ECO:0007669"/>
    <property type="project" value="UniProtKB-SubCell"/>
</dbReference>
<dbReference type="Gene3D" id="1.20.1250.20">
    <property type="entry name" value="MFS general substrate transporter like domains"/>
    <property type="match status" value="1"/>
</dbReference>
<evidence type="ECO:0000259" key="6">
    <source>
        <dbReference type="PROSITE" id="PS50850"/>
    </source>
</evidence>
<dbReference type="GO" id="GO:0022857">
    <property type="term" value="F:transmembrane transporter activity"/>
    <property type="evidence" value="ECO:0007669"/>
    <property type="project" value="InterPro"/>
</dbReference>
<feature type="transmembrane region" description="Helical" evidence="5">
    <location>
        <begin position="443"/>
        <end position="463"/>
    </location>
</feature>
<proteinExistence type="predicted"/>
<dbReference type="SUPFAM" id="SSF103473">
    <property type="entry name" value="MFS general substrate transporter"/>
    <property type="match status" value="1"/>
</dbReference>
<keyword evidence="3 5" id="KW-1133">Transmembrane helix</keyword>
<comment type="caution">
    <text evidence="7">The sequence shown here is derived from an EMBL/GenBank/DDBJ whole genome shotgun (WGS) entry which is preliminary data.</text>
</comment>
<organism evidence="7 8">
    <name type="scientific">Longispora fulva</name>
    <dbReference type="NCBI Taxonomy" id="619741"/>
    <lineage>
        <taxon>Bacteria</taxon>
        <taxon>Bacillati</taxon>
        <taxon>Actinomycetota</taxon>
        <taxon>Actinomycetes</taxon>
        <taxon>Micromonosporales</taxon>
        <taxon>Micromonosporaceae</taxon>
        <taxon>Longispora</taxon>
    </lineage>
</organism>
<feature type="transmembrane region" description="Helical" evidence="5">
    <location>
        <begin position="310"/>
        <end position="329"/>
    </location>
</feature>
<reference evidence="7" key="1">
    <citation type="submission" date="2020-11" db="EMBL/GenBank/DDBJ databases">
        <title>Sequencing the genomes of 1000 actinobacteria strains.</title>
        <authorList>
            <person name="Klenk H.-P."/>
        </authorList>
    </citation>
    <scope>NUCLEOTIDE SEQUENCE</scope>
    <source>
        <strain evidence="7">DSM 45356</strain>
    </source>
</reference>
<evidence type="ECO:0000256" key="4">
    <source>
        <dbReference type="ARBA" id="ARBA00023136"/>
    </source>
</evidence>
<sequence>MSVRESNRPVQAVPPRTGRVFAIVALAVGMANLDLFVVNVALPVIGRDFHGAPLSSLSWVLNGYAIVFAALLVPLGRIADRIGHRTGFLLGLGTFTLASALCALCPSVGWLIAARVLQAAGAALCVPTSLALLLAAAAPERRAPLVRAWVAVGGVAAALGPVLGGLLTQIDWRWVFLINVPIGVAGLVLGPRVLPRNDARADKPWPDMLGSALMIFAVGALALALVKADDWGWGSVRFGGTVAVAVLAAALFVWRSAVHPAPVLDMSLLRVRGFGVATVAATLFTVAFAMMLLSVVLWCQQVLGYSAVQTGLAVAPGPLMVPLLSLMVSGLARRMGGANRVAALGTALFAGGIAWWAASVDPSVPASYPSQILPGMVLTGIGVGLTLPALIGSAAAALPATQFATGSAVIQMGRQVGSVLGISLLVTVLGGRSGQDPVEMFRSGWLVLLGVCAVALVAAAWPAKRPTA</sequence>
<dbReference type="InterPro" id="IPR020846">
    <property type="entry name" value="MFS_dom"/>
</dbReference>
<protein>
    <submittedName>
        <fullName evidence="7">EmrB/QacA subfamily drug resistance transporter</fullName>
    </submittedName>
</protein>
<dbReference type="RefSeq" id="WP_197003645.1">
    <property type="nucleotide sequence ID" value="NZ_BONS01000016.1"/>
</dbReference>
<comment type="subcellular location">
    <subcellularLocation>
        <location evidence="1">Cell membrane</location>
        <topology evidence="1">Multi-pass membrane protein</topology>
    </subcellularLocation>
</comment>
<evidence type="ECO:0000313" key="7">
    <source>
        <dbReference type="EMBL" id="MBG6136707.1"/>
    </source>
</evidence>
<feature type="transmembrane region" description="Helical" evidence="5">
    <location>
        <begin position="412"/>
        <end position="431"/>
    </location>
</feature>
<evidence type="ECO:0000256" key="2">
    <source>
        <dbReference type="ARBA" id="ARBA00022692"/>
    </source>
</evidence>
<keyword evidence="8" id="KW-1185">Reference proteome</keyword>
<gene>
    <name evidence="7" type="ORF">IW245_002901</name>
</gene>
<keyword evidence="4 5" id="KW-0472">Membrane</keyword>
<evidence type="ECO:0000313" key="8">
    <source>
        <dbReference type="Proteomes" id="UP000622552"/>
    </source>
</evidence>